<accession>A0A7C8NJP8</accession>
<reference evidence="5 6" key="1">
    <citation type="submission" date="2019-06" db="EMBL/GenBank/DDBJ databases">
        <authorList>
            <person name="Palmer J.M."/>
        </authorList>
    </citation>
    <scope>NUCLEOTIDE SEQUENCE [LARGE SCALE GENOMIC DNA]</scope>
    <source>
        <strain evidence="5 6">TWF102</strain>
    </source>
</reference>
<dbReference type="EMBL" id="WIQW01000013">
    <property type="protein sequence ID" value="KAF3105979.1"/>
    <property type="molecule type" value="Genomic_DNA"/>
</dbReference>
<dbReference type="GO" id="GO:0016787">
    <property type="term" value="F:hydrolase activity"/>
    <property type="evidence" value="ECO:0007669"/>
    <property type="project" value="UniProtKB-KW"/>
</dbReference>
<evidence type="ECO:0000256" key="3">
    <source>
        <dbReference type="RuleBase" id="RU361235"/>
    </source>
</evidence>
<dbReference type="InterPro" id="IPR029058">
    <property type="entry name" value="AB_hydrolase_fold"/>
</dbReference>
<name>A0A7C8NJP8_ORBOL</name>
<evidence type="ECO:0000313" key="5">
    <source>
        <dbReference type="EMBL" id="KAF3105979.1"/>
    </source>
</evidence>
<dbReference type="InterPro" id="IPR019826">
    <property type="entry name" value="Carboxylesterase_B_AS"/>
</dbReference>
<dbReference type="Gene3D" id="3.40.50.1820">
    <property type="entry name" value="alpha/beta hydrolase"/>
    <property type="match status" value="1"/>
</dbReference>
<keyword evidence="2 3" id="KW-0378">Hydrolase</keyword>
<comment type="similarity">
    <text evidence="1 3">Belongs to the type-B carboxylesterase/lipase family.</text>
</comment>
<dbReference type="InterPro" id="IPR002018">
    <property type="entry name" value="CarbesteraseB"/>
</dbReference>
<dbReference type="EC" id="3.1.1.-" evidence="3"/>
<dbReference type="Proteomes" id="UP000475325">
    <property type="component" value="Unassembled WGS sequence"/>
</dbReference>
<gene>
    <name evidence="5" type="ORF">TWF102_001879</name>
</gene>
<dbReference type="SUPFAM" id="SSF53474">
    <property type="entry name" value="alpha/beta-Hydrolases"/>
    <property type="match status" value="1"/>
</dbReference>
<protein>
    <recommendedName>
        <fullName evidence="3">Carboxylic ester hydrolase</fullName>
        <ecNumber evidence="3">3.1.1.-</ecNumber>
    </recommendedName>
</protein>
<dbReference type="InterPro" id="IPR050309">
    <property type="entry name" value="Type-B_Carboxylest/Lipase"/>
</dbReference>
<comment type="caution">
    <text evidence="5">The sequence shown here is derived from an EMBL/GenBank/DDBJ whole genome shotgun (WGS) entry which is preliminary data.</text>
</comment>
<evidence type="ECO:0000256" key="2">
    <source>
        <dbReference type="ARBA" id="ARBA00022801"/>
    </source>
</evidence>
<dbReference type="PANTHER" id="PTHR11559">
    <property type="entry name" value="CARBOXYLESTERASE"/>
    <property type="match status" value="1"/>
</dbReference>
<dbReference type="InterPro" id="IPR019819">
    <property type="entry name" value="Carboxylesterase_B_CS"/>
</dbReference>
<proteinExistence type="inferred from homology"/>
<evidence type="ECO:0000259" key="4">
    <source>
        <dbReference type="Pfam" id="PF00135"/>
    </source>
</evidence>
<sequence length="608" mass="65384">MKLQTLPLYFLPCVSWGYASILEVQLDGGTARGGFCSGSDSSTQFLGVPYAAPPVGQLRWEAPRPFNATFELENGVFNATRRPAVCHQFGTSDIGADAGPYDEDCLFLNIWVPNGADGQVPPNFPVKVWVHGGANTGGGIMNPQYNGCKLSDEGAIVVNIAYRLGPLGFLALESAGIGGNFGIQDILLGLQWVQDNIGKFGGDKDKVLLFGQSAGAWNTWIISTLPDAPKLMRAVALESGGGVDFQTNFSAQLGGAAFAKNANCTVTDAACLRRLTPQKLSEILYLPGSPALSGFTMIRPSIQPFVDGKVIPVQPSQVGSRVPAVFSSTSEEGAFFVFLTNSDPTKVNEEEFNVFLRSEFGPLLDEINSRYPISDFENFRMPGFSRAAQIITDYGWKCPAYRGLTKTAEMGVPVWTYIFDHVSTCPFTPGIPSFVLDIMGSAHGFDIPYSFAHTDGLPLPGGNCSFNEEEKRTSDIIVNAWTSLATSGNASTGQFEWPTFTNESYQGLYIGRNTTEITSFASDYSICGFWNQISAILLEAANKNATDVTDEIPSDPIITEIPITSPSPTETGNVIPTESQPNKGARINIGLFSISVAVIVGCFVVETL</sequence>
<dbReference type="Pfam" id="PF00135">
    <property type="entry name" value="COesterase"/>
    <property type="match status" value="1"/>
</dbReference>
<evidence type="ECO:0000256" key="1">
    <source>
        <dbReference type="ARBA" id="ARBA00005964"/>
    </source>
</evidence>
<feature type="domain" description="Carboxylesterase type B" evidence="4">
    <location>
        <begin position="24"/>
        <end position="519"/>
    </location>
</feature>
<organism evidence="5 6">
    <name type="scientific">Orbilia oligospora</name>
    <name type="common">Nematode-trapping fungus</name>
    <name type="synonym">Arthrobotrys oligospora</name>
    <dbReference type="NCBI Taxonomy" id="2813651"/>
    <lineage>
        <taxon>Eukaryota</taxon>
        <taxon>Fungi</taxon>
        <taxon>Dikarya</taxon>
        <taxon>Ascomycota</taxon>
        <taxon>Pezizomycotina</taxon>
        <taxon>Orbiliomycetes</taxon>
        <taxon>Orbiliales</taxon>
        <taxon>Orbiliaceae</taxon>
        <taxon>Orbilia</taxon>
    </lineage>
</organism>
<evidence type="ECO:0000313" key="6">
    <source>
        <dbReference type="Proteomes" id="UP000475325"/>
    </source>
</evidence>
<dbReference type="PROSITE" id="PS00122">
    <property type="entry name" value="CARBOXYLESTERASE_B_1"/>
    <property type="match status" value="1"/>
</dbReference>
<dbReference type="PROSITE" id="PS00941">
    <property type="entry name" value="CARBOXYLESTERASE_B_2"/>
    <property type="match status" value="1"/>
</dbReference>
<dbReference type="AlphaFoldDB" id="A0A7C8NJP8"/>